<sequence>MTPNCNIPAYSRCMPFQLVLNNLISSKTIRPPTSAFTETLFKSTQNPADWLRIALAHALYILACKPLHADKNRTASKATSSMRRARSSAFRAKERPRLEEISLSLNAAAGDTSELRSGDTNSPYLLSPLKASSFKDQLLCAWSIAPENHKAVGGISVLYDGLYGRYQLEWDITDPGRAAKFALFLSKIKNKAVKVDIKAGLEKM</sequence>
<organism evidence="1 2">
    <name type="scientific">Paramarasmius palmivorus</name>
    <dbReference type="NCBI Taxonomy" id="297713"/>
    <lineage>
        <taxon>Eukaryota</taxon>
        <taxon>Fungi</taxon>
        <taxon>Dikarya</taxon>
        <taxon>Basidiomycota</taxon>
        <taxon>Agaricomycotina</taxon>
        <taxon>Agaricomycetes</taxon>
        <taxon>Agaricomycetidae</taxon>
        <taxon>Agaricales</taxon>
        <taxon>Marasmiineae</taxon>
        <taxon>Marasmiaceae</taxon>
        <taxon>Paramarasmius</taxon>
    </lineage>
</organism>
<comment type="caution">
    <text evidence="1">The sequence shown here is derived from an EMBL/GenBank/DDBJ whole genome shotgun (WGS) entry which is preliminary data.</text>
</comment>
<accession>A0AAW0CD77</accession>
<evidence type="ECO:0000313" key="2">
    <source>
        <dbReference type="Proteomes" id="UP001383192"/>
    </source>
</evidence>
<dbReference type="AlphaFoldDB" id="A0AAW0CD77"/>
<proteinExistence type="predicted"/>
<dbReference type="Proteomes" id="UP001383192">
    <property type="component" value="Unassembled WGS sequence"/>
</dbReference>
<evidence type="ECO:0000313" key="1">
    <source>
        <dbReference type="EMBL" id="KAK7036396.1"/>
    </source>
</evidence>
<reference evidence="1 2" key="1">
    <citation type="submission" date="2024-01" db="EMBL/GenBank/DDBJ databases">
        <title>A draft genome for a cacao thread blight-causing isolate of Paramarasmius palmivorus.</title>
        <authorList>
            <person name="Baruah I.K."/>
            <person name="Bukari Y."/>
            <person name="Amoako-Attah I."/>
            <person name="Meinhardt L.W."/>
            <person name="Bailey B.A."/>
            <person name="Cohen S.P."/>
        </authorList>
    </citation>
    <scope>NUCLEOTIDE SEQUENCE [LARGE SCALE GENOMIC DNA]</scope>
    <source>
        <strain evidence="1 2">GH-12</strain>
    </source>
</reference>
<name>A0AAW0CD77_9AGAR</name>
<protein>
    <submittedName>
        <fullName evidence="1">Uncharacterized protein</fullName>
    </submittedName>
</protein>
<keyword evidence="2" id="KW-1185">Reference proteome</keyword>
<gene>
    <name evidence="1" type="ORF">VNI00_011593</name>
</gene>
<dbReference type="EMBL" id="JAYKXP010000051">
    <property type="protein sequence ID" value="KAK7036396.1"/>
    <property type="molecule type" value="Genomic_DNA"/>
</dbReference>